<dbReference type="AlphaFoldDB" id="A0A444F8U0"/>
<dbReference type="EMBL" id="AMZH03003629">
    <property type="protein sequence ID" value="RRT71712.1"/>
    <property type="molecule type" value="Genomic_DNA"/>
</dbReference>
<reference evidence="1 2" key="1">
    <citation type="journal article" date="2014" name="Agronomy (Basel)">
        <title>A Draft Genome Sequence for Ensete ventricosum, the Drought-Tolerant Tree Against Hunger.</title>
        <authorList>
            <person name="Harrison J."/>
            <person name="Moore K.A."/>
            <person name="Paszkiewicz K."/>
            <person name="Jones T."/>
            <person name="Grant M."/>
            <person name="Ambacheew D."/>
            <person name="Muzemil S."/>
            <person name="Studholme D.J."/>
        </authorList>
    </citation>
    <scope>NUCLEOTIDE SEQUENCE [LARGE SCALE GENOMIC DNA]</scope>
</reference>
<accession>A0A444F8U0</accession>
<protein>
    <submittedName>
        <fullName evidence="1">Uncharacterized protein</fullName>
    </submittedName>
</protein>
<organism evidence="1 2">
    <name type="scientific">Ensete ventricosum</name>
    <name type="common">Abyssinian banana</name>
    <name type="synonym">Musa ensete</name>
    <dbReference type="NCBI Taxonomy" id="4639"/>
    <lineage>
        <taxon>Eukaryota</taxon>
        <taxon>Viridiplantae</taxon>
        <taxon>Streptophyta</taxon>
        <taxon>Embryophyta</taxon>
        <taxon>Tracheophyta</taxon>
        <taxon>Spermatophyta</taxon>
        <taxon>Magnoliopsida</taxon>
        <taxon>Liliopsida</taxon>
        <taxon>Zingiberales</taxon>
        <taxon>Musaceae</taxon>
        <taxon>Ensete</taxon>
    </lineage>
</organism>
<comment type="caution">
    <text evidence="1">The sequence shown here is derived from an EMBL/GenBank/DDBJ whole genome shotgun (WGS) entry which is preliminary data.</text>
</comment>
<evidence type="ECO:0000313" key="2">
    <source>
        <dbReference type="Proteomes" id="UP000287651"/>
    </source>
</evidence>
<dbReference type="Proteomes" id="UP000287651">
    <property type="component" value="Unassembled WGS sequence"/>
</dbReference>
<sequence>MCHSSVVIIRKREAKDGSFCYLNYEYASSALIKWQLVYISCSDLQKAVTFAKEEVLFISTVKFCGMHLVA</sequence>
<proteinExistence type="predicted"/>
<evidence type="ECO:0000313" key="1">
    <source>
        <dbReference type="EMBL" id="RRT71712.1"/>
    </source>
</evidence>
<gene>
    <name evidence="1" type="ORF">B296_00011131</name>
</gene>
<name>A0A444F8U0_ENSVE</name>